<dbReference type="PROSITE" id="PS50144">
    <property type="entry name" value="MATH"/>
    <property type="match status" value="1"/>
</dbReference>
<dbReference type="InterPro" id="IPR002083">
    <property type="entry name" value="MATH/TRAF_dom"/>
</dbReference>
<dbReference type="Pfam" id="PF24570">
    <property type="entry name" value="BACK_BPM_SPOP"/>
    <property type="match status" value="1"/>
</dbReference>
<dbReference type="SUPFAM" id="SSF49599">
    <property type="entry name" value="TRAF domain-like"/>
    <property type="match status" value="1"/>
</dbReference>
<feature type="non-terminal residue" evidence="5">
    <location>
        <position position="1"/>
    </location>
</feature>
<dbReference type="EMBL" id="RWGY01000110">
    <property type="protein sequence ID" value="TVU04038.1"/>
    <property type="molecule type" value="Genomic_DNA"/>
</dbReference>
<accession>A0A5J9SY93</accession>
<evidence type="ECO:0008006" key="7">
    <source>
        <dbReference type="Google" id="ProtNLM"/>
    </source>
</evidence>
<feature type="domain" description="MATH" evidence="4">
    <location>
        <begin position="21"/>
        <end position="145"/>
    </location>
</feature>
<dbReference type="PANTHER" id="PTHR26379">
    <property type="entry name" value="BTB/POZ AND MATH DOMAIN-CONTAINING PROTEIN 1"/>
    <property type="match status" value="1"/>
</dbReference>
<dbReference type="InterPro" id="IPR000210">
    <property type="entry name" value="BTB/POZ_dom"/>
</dbReference>
<dbReference type="SMART" id="SM00225">
    <property type="entry name" value="BTB"/>
    <property type="match status" value="1"/>
</dbReference>
<dbReference type="Gramene" id="TVU04038">
    <property type="protein sequence ID" value="TVU04038"/>
    <property type="gene ID" value="EJB05_50403"/>
</dbReference>
<evidence type="ECO:0000313" key="5">
    <source>
        <dbReference type="EMBL" id="TVU04038.1"/>
    </source>
</evidence>
<dbReference type="InterPro" id="IPR045005">
    <property type="entry name" value="BPM1-6"/>
</dbReference>
<evidence type="ECO:0000313" key="6">
    <source>
        <dbReference type="Proteomes" id="UP000324897"/>
    </source>
</evidence>
<dbReference type="CDD" id="cd18280">
    <property type="entry name" value="BTB_POZ_BPM_plant"/>
    <property type="match status" value="1"/>
</dbReference>
<evidence type="ECO:0000259" key="3">
    <source>
        <dbReference type="PROSITE" id="PS50097"/>
    </source>
</evidence>
<dbReference type="InterPro" id="IPR011333">
    <property type="entry name" value="SKP1/BTB/POZ_sf"/>
</dbReference>
<dbReference type="CDD" id="cd00121">
    <property type="entry name" value="MATH"/>
    <property type="match status" value="1"/>
</dbReference>
<evidence type="ECO:0000256" key="1">
    <source>
        <dbReference type="ARBA" id="ARBA00004906"/>
    </source>
</evidence>
<dbReference type="SUPFAM" id="SSF54695">
    <property type="entry name" value="POZ domain"/>
    <property type="match status" value="1"/>
</dbReference>
<dbReference type="InterPro" id="IPR008974">
    <property type="entry name" value="TRAF-like"/>
</dbReference>
<reference evidence="5 6" key="1">
    <citation type="journal article" date="2019" name="Sci. Rep.">
        <title>A high-quality genome of Eragrostis curvula grass provides insights into Poaceae evolution and supports new strategies to enhance forage quality.</title>
        <authorList>
            <person name="Carballo J."/>
            <person name="Santos B.A.C.M."/>
            <person name="Zappacosta D."/>
            <person name="Garbus I."/>
            <person name="Selva J.P."/>
            <person name="Gallo C.A."/>
            <person name="Diaz A."/>
            <person name="Albertini E."/>
            <person name="Caccamo M."/>
            <person name="Echenique V."/>
        </authorList>
    </citation>
    <scope>NUCLEOTIDE SEQUENCE [LARGE SCALE GENOMIC DNA]</scope>
    <source>
        <strain evidence="6">cv. Victoria</strain>
        <tissue evidence="5">Leaf</tissue>
    </source>
</reference>
<dbReference type="Pfam" id="PF22486">
    <property type="entry name" value="MATH_2"/>
    <property type="match status" value="1"/>
</dbReference>
<sequence>MALLEGPIATTASWCAPAKARGRHTFEVTGYSQHKGLGVSHYIDSTPFTVGGYEWCITYFPDGDEHHEDYASVFLFLSSEITKQVRILYDLKLLNPATGVWSSVRTETCVMSDEVSTTGTADFIKRSELEASYVRDDRFVIQCDLTVFLGTPVSRSWKVCEIQVPPSDVLDNLGKLLEFTEGADVTIKVRDEVFHAHKIVLAMRSPVFKAELYGPMSDKSAKDVTLNIEDMQPAVFRVLLHFIYNDSLPAMDDLDGYESEEMVKHLLEAADRYAMERMKVICESILCNKINVESVAVTLALADQHRCSQLKDACIEFIHSSNRLDDVVERQGYAHLKRACPSVIIEIWERSAKSLKVQDIELMPGI</sequence>
<dbReference type="OrthoDB" id="6496053at2759"/>
<gene>
    <name evidence="5" type="ORF">EJB05_50403</name>
</gene>
<comment type="similarity">
    <text evidence="2">Belongs to the Tdpoz family.</text>
</comment>
<organism evidence="5 6">
    <name type="scientific">Eragrostis curvula</name>
    <name type="common">weeping love grass</name>
    <dbReference type="NCBI Taxonomy" id="38414"/>
    <lineage>
        <taxon>Eukaryota</taxon>
        <taxon>Viridiplantae</taxon>
        <taxon>Streptophyta</taxon>
        <taxon>Embryophyta</taxon>
        <taxon>Tracheophyta</taxon>
        <taxon>Spermatophyta</taxon>
        <taxon>Magnoliopsida</taxon>
        <taxon>Liliopsida</taxon>
        <taxon>Poales</taxon>
        <taxon>Poaceae</taxon>
        <taxon>PACMAD clade</taxon>
        <taxon>Chloridoideae</taxon>
        <taxon>Eragrostideae</taxon>
        <taxon>Eragrostidinae</taxon>
        <taxon>Eragrostis</taxon>
    </lineage>
</organism>
<dbReference type="AlphaFoldDB" id="A0A5J9SY93"/>
<dbReference type="GO" id="GO:0016567">
    <property type="term" value="P:protein ubiquitination"/>
    <property type="evidence" value="ECO:0007669"/>
    <property type="project" value="InterPro"/>
</dbReference>
<dbReference type="Pfam" id="PF00651">
    <property type="entry name" value="BTB"/>
    <property type="match status" value="1"/>
</dbReference>
<evidence type="ECO:0000256" key="2">
    <source>
        <dbReference type="ARBA" id="ARBA00010846"/>
    </source>
</evidence>
<dbReference type="Gene3D" id="3.30.710.10">
    <property type="entry name" value="Potassium Channel Kv1.1, Chain A"/>
    <property type="match status" value="1"/>
</dbReference>
<proteinExistence type="inferred from homology"/>
<comment type="pathway">
    <text evidence="1">Protein modification; protein ubiquitination.</text>
</comment>
<dbReference type="Gene3D" id="1.25.40.420">
    <property type="match status" value="1"/>
</dbReference>
<comment type="caution">
    <text evidence="5">The sequence shown here is derived from an EMBL/GenBank/DDBJ whole genome shotgun (WGS) entry which is preliminary data.</text>
</comment>
<protein>
    <recommendedName>
        <fullName evidence="7">BTB domain-containing protein</fullName>
    </recommendedName>
</protein>
<dbReference type="PANTHER" id="PTHR26379:SF474">
    <property type="entry name" value="OS08G0228200 PROTEIN"/>
    <property type="match status" value="1"/>
</dbReference>
<feature type="domain" description="BTB" evidence="3">
    <location>
        <begin position="183"/>
        <end position="252"/>
    </location>
</feature>
<dbReference type="InterPro" id="IPR056423">
    <property type="entry name" value="BACK_BPM_SPOP"/>
</dbReference>
<keyword evidence="6" id="KW-1185">Reference proteome</keyword>
<dbReference type="PROSITE" id="PS50097">
    <property type="entry name" value="BTB"/>
    <property type="match status" value="1"/>
</dbReference>
<dbReference type="Gene3D" id="2.60.210.10">
    <property type="entry name" value="Apoptosis, Tumor Necrosis Factor Receptor Associated Protein 2, Chain A"/>
    <property type="match status" value="1"/>
</dbReference>
<dbReference type="Proteomes" id="UP000324897">
    <property type="component" value="Unassembled WGS sequence"/>
</dbReference>
<evidence type="ECO:0000259" key="4">
    <source>
        <dbReference type="PROSITE" id="PS50144"/>
    </source>
</evidence>
<name>A0A5J9SY93_9POAL</name>